<accession>A0A2U1B6P0</accession>
<proteinExistence type="predicted"/>
<organism evidence="1 2">
    <name type="scientific">Victivallis vadensis</name>
    <dbReference type="NCBI Taxonomy" id="172901"/>
    <lineage>
        <taxon>Bacteria</taxon>
        <taxon>Pseudomonadati</taxon>
        <taxon>Lentisphaerota</taxon>
        <taxon>Lentisphaeria</taxon>
        <taxon>Victivallales</taxon>
        <taxon>Victivallaceae</taxon>
        <taxon>Victivallis</taxon>
    </lineage>
</organism>
<protein>
    <submittedName>
        <fullName evidence="1">Uncharacterized protein</fullName>
    </submittedName>
</protein>
<dbReference type="AlphaFoldDB" id="A0A2U1B6P0"/>
<evidence type="ECO:0000313" key="2">
    <source>
        <dbReference type="Proteomes" id="UP000245959"/>
    </source>
</evidence>
<keyword evidence="2" id="KW-1185">Reference proteome</keyword>
<comment type="caution">
    <text evidence="1">The sequence shown here is derived from an EMBL/GenBank/DDBJ whole genome shotgun (WGS) entry which is preliminary data.</text>
</comment>
<reference evidence="1 2" key="1">
    <citation type="submission" date="2018-04" db="EMBL/GenBank/DDBJ databases">
        <title>Genomic Encyclopedia of Type Strains, Phase IV (KMG-IV): sequencing the most valuable type-strain genomes for metagenomic binning, comparative biology and taxonomic classification.</title>
        <authorList>
            <person name="Goeker M."/>
        </authorList>
    </citation>
    <scope>NUCLEOTIDE SEQUENCE [LARGE SCALE GENOMIC DNA]</scope>
    <source>
        <strain evidence="1 2">DSM 14823</strain>
    </source>
</reference>
<dbReference type="Proteomes" id="UP000245959">
    <property type="component" value="Unassembled WGS sequence"/>
</dbReference>
<sequence length="34" mass="3980">MMYAEYQGILQTIRNKIRTGLWPPRLSRAITFPG</sequence>
<gene>
    <name evidence="1" type="ORF">C8D82_107111</name>
</gene>
<evidence type="ECO:0000313" key="1">
    <source>
        <dbReference type="EMBL" id="PVY44356.1"/>
    </source>
</evidence>
<name>A0A2U1B6P0_9BACT</name>
<dbReference type="EMBL" id="QEKH01000007">
    <property type="protein sequence ID" value="PVY44356.1"/>
    <property type="molecule type" value="Genomic_DNA"/>
</dbReference>